<feature type="non-terminal residue" evidence="1">
    <location>
        <position position="100"/>
    </location>
</feature>
<protein>
    <submittedName>
        <fullName evidence="1">Uncharacterized protein</fullName>
    </submittedName>
</protein>
<dbReference type="Proteomes" id="UP000823775">
    <property type="component" value="Unassembled WGS sequence"/>
</dbReference>
<organism evidence="1 2">
    <name type="scientific">Datura stramonium</name>
    <name type="common">Jimsonweed</name>
    <name type="synonym">Common thornapple</name>
    <dbReference type="NCBI Taxonomy" id="4076"/>
    <lineage>
        <taxon>Eukaryota</taxon>
        <taxon>Viridiplantae</taxon>
        <taxon>Streptophyta</taxon>
        <taxon>Embryophyta</taxon>
        <taxon>Tracheophyta</taxon>
        <taxon>Spermatophyta</taxon>
        <taxon>Magnoliopsida</taxon>
        <taxon>eudicotyledons</taxon>
        <taxon>Gunneridae</taxon>
        <taxon>Pentapetalae</taxon>
        <taxon>asterids</taxon>
        <taxon>lamiids</taxon>
        <taxon>Solanales</taxon>
        <taxon>Solanaceae</taxon>
        <taxon>Solanoideae</taxon>
        <taxon>Datureae</taxon>
        <taxon>Datura</taxon>
    </lineage>
</organism>
<keyword evidence="2" id="KW-1185">Reference proteome</keyword>
<dbReference type="EMBL" id="JACEIK010000248">
    <property type="protein sequence ID" value="MCD7453324.1"/>
    <property type="molecule type" value="Genomic_DNA"/>
</dbReference>
<comment type="caution">
    <text evidence="1">The sequence shown here is derived from an EMBL/GenBank/DDBJ whole genome shotgun (WGS) entry which is preliminary data.</text>
</comment>
<sequence length="100" mass="10575">MGTVSRRQECARGVPGSVPVRQCGAMVSKLHVNRCVTPHAMRAQGDVNCQDSSDVVRPVRATACERSDGLRSTPDALAHALPRPHIQCTCATSPCHGADA</sequence>
<evidence type="ECO:0000313" key="1">
    <source>
        <dbReference type="EMBL" id="MCD7453324.1"/>
    </source>
</evidence>
<accession>A0ABS8S622</accession>
<gene>
    <name evidence="1" type="ORF">HAX54_020566</name>
</gene>
<proteinExistence type="predicted"/>
<name>A0ABS8S622_DATST</name>
<evidence type="ECO:0000313" key="2">
    <source>
        <dbReference type="Proteomes" id="UP000823775"/>
    </source>
</evidence>
<reference evidence="1 2" key="1">
    <citation type="journal article" date="2021" name="BMC Genomics">
        <title>Datura genome reveals duplications of psychoactive alkaloid biosynthetic genes and high mutation rate following tissue culture.</title>
        <authorList>
            <person name="Rajewski A."/>
            <person name="Carter-House D."/>
            <person name="Stajich J."/>
            <person name="Litt A."/>
        </authorList>
    </citation>
    <scope>NUCLEOTIDE SEQUENCE [LARGE SCALE GENOMIC DNA]</scope>
    <source>
        <strain evidence="1">AR-01</strain>
    </source>
</reference>